<dbReference type="CDD" id="cd00033">
    <property type="entry name" value="CCP"/>
    <property type="match status" value="1"/>
</dbReference>
<keyword evidence="2" id="KW-0768">Sushi</keyword>
<feature type="signal peptide" evidence="3">
    <location>
        <begin position="1"/>
        <end position="21"/>
    </location>
</feature>
<dbReference type="Proteomes" id="UP000694410">
    <property type="component" value="Unplaced"/>
</dbReference>
<keyword evidence="3" id="KW-0732">Signal</keyword>
<evidence type="ECO:0000256" key="3">
    <source>
        <dbReference type="SAM" id="SignalP"/>
    </source>
</evidence>
<dbReference type="Ensembl" id="ENSCCET00000007457.1">
    <property type="protein sequence ID" value="ENSCCEP00000004488.1"/>
    <property type="gene ID" value="ENSCCEG00000004956.1"/>
</dbReference>
<sequence length="207" mass="21819">MTGQKLGKCIVLCLLPWSCLSFAWSDAAGPGAASLGAGHVRKGLPRDAANGTDVQSNMSVPCTALPPPRYGYYYVDRGSGVSVGSVLVYWCQEGYQLVGSERLTCLRQESTSSWSHPPPQCQGKEPSGAALTQVGRSSHRPSHGHFLTLTKGSRRWGHPAALNGTRKVLLDPVGCGSAPLKCLLQQQPCNSISGAAEGRVVPGGEFT</sequence>
<reference evidence="5" key="1">
    <citation type="submission" date="2025-08" db="UniProtKB">
        <authorList>
            <consortium name="Ensembl"/>
        </authorList>
    </citation>
    <scope>IDENTIFICATION</scope>
</reference>
<evidence type="ECO:0000313" key="5">
    <source>
        <dbReference type="Ensembl" id="ENSCCEP00000004488.1"/>
    </source>
</evidence>
<keyword evidence="1 2" id="KW-1015">Disulfide bond</keyword>
<evidence type="ECO:0000256" key="1">
    <source>
        <dbReference type="ARBA" id="ARBA00023157"/>
    </source>
</evidence>
<dbReference type="InterPro" id="IPR000436">
    <property type="entry name" value="Sushi_SCR_CCP_dom"/>
</dbReference>
<dbReference type="AlphaFoldDB" id="A0A8C0UAY4"/>
<accession>A0A8C0UAY4</accession>
<dbReference type="PROSITE" id="PS50923">
    <property type="entry name" value="SUSHI"/>
    <property type="match status" value="1"/>
</dbReference>
<evidence type="ECO:0000313" key="6">
    <source>
        <dbReference type="Proteomes" id="UP000694410"/>
    </source>
</evidence>
<dbReference type="PANTHER" id="PTHR46879:SF2">
    <property type="entry name" value="MICROTUBULE-ASSOCIATED SERINE_THREONINE-PROTEIN KINASE 3"/>
    <property type="match status" value="1"/>
</dbReference>
<dbReference type="InterPro" id="IPR035976">
    <property type="entry name" value="Sushi/SCR/CCP_sf"/>
</dbReference>
<keyword evidence="6" id="KW-1185">Reference proteome</keyword>
<reference evidence="5" key="2">
    <citation type="submission" date="2025-09" db="UniProtKB">
        <authorList>
            <consortium name="Ensembl"/>
        </authorList>
    </citation>
    <scope>IDENTIFICATION</scope>
</reference>
<comment type="caution">
    <text evidence="2">Lacks conserved residue(s) required for the propagation of feature annotation.</text>
</comment>
<dbReference type="SUPFAM" id="SSF57535">
    <property type="entry name" value="Complement control module/SCR domain"/>
    <property type="match status" value="1"/>
</dbReference>
<dbReference type="PANTHER" id="PTHR46879">
    <property type="entry name" value="SUSHI DOMAIN-CONTAINING PROTEIN 3"/>
    <property type="match status" value="1"/>
</dbReference>
<dbReference type="InterPro" id="IPR053067">
    <property type="entry name" value="SUSD3"/>
</dbReference>
<dbReference type="Pfam" id="PF00084">
    <property type="entry name" value="Sushi"/>
    <property type="match status" value="1"/>
</dbReference>
<dbReference type="Gene3D" id="2.10.70.10">
    <property type="entry name" value="Complement Module, domain 1"/>
    <property type="match status" value="1"/>
</dbReference>
<organism evidence="5 6">
    <name type="scientific">Cyanistes caeruleus</name>
    <name type="common">Eurasian blue tit</name>
    <name type="synonym">Parus caeruleus</name>
    <dbReference type="NCBI Taxonomy" id="156563"/>
    <lineage>
        <taxon>Eukaryota</taxon>
        <taxon>Metazoa</taxon>
        <taxon>Chordata</taxon>
        <taxon>Craniata</taxon>
        <taxon>Vertebrata</taxon>
        <taxon>Euteleostomi</taxon>
        <taxon>Archelosauria</taxon>
        <taxon>Archosauria</taxon>
        <taxon>Dinosauria</taxon>
        <taxon>Saurischia</taxon>
        <taxon>Theropoda</taxon>
        <taxon>Coelurosauria</taxon>
        <taxon>Aves</taxon>
        <taxon>Neognathae</taxon>
        <taxon>Neoaves</taxon>
        <taxon>Telluraves</taxon>
        <taxon>Australaves</taxon>
        <taxon>Passeriformes</taxon>
        <taxon>Paridae</taxon>
        <taxon>Cyanistes</taxon>
    </lineage>
</organism>
<feature type="domain" description="Sushi" evidence="4">
    <location>
        <begin position="60"/>
        <end position="123"/>
    </location>
</feature>
<evidence type="ECO:0000256" key="2">
    <source>
        <dbReference type="PROSITE-ProRule" id="PRU00302"/>
    </source>
</evidence>
<dbReference type="SMART" id="SM00032">
    <property type="entry name" value="CCP"/>
    <property type="match status" value="1"/>
</dbReference>
<name>A0A8C0UAY4_CYACU</name>
<proteinExistence type="predicted"/>
<protein>
    <recommendedName>
        <fullName evidence="4">Sushi domain-containing protein</fullName>
    </recommendedName>
</protein>
<evidence type="ECO:0000259" key="4">
    <source>
        <dbReference type="PROSITE" id="PS50923"/>
    </source>
</evidence>
<feature type="chain" id="PRO_5034387192" description="Sushi domain-containing protein" evidence="3">
    <location>
        <begin position="22"/>
        <end position="207"/>
    </location>
</feature>
<feature type="disulfide bond" evidence="2">
    <location>
        <begin position="62"/>
        <end position="105"/>
    </location>
</feature>